<dbReference type="RefSeq" id="WP_007110831.1">
    <property type="nucleotide sequence ID" value="NZ_AOIK01000043.1"/>
</dbReference>
<organism evidence="1 2">
    <name type="scientific">Natrinema altunense (strain JCM 12890 / CGMCC 1.3731 / AJ2)</name>
    <dbReference type="NCBI Taxonomy" id="1227494"/>
    <lineage>
        <taxon>Archaea</taxon>
        <taxon>Methanobacteriati</taxon>
        <taxon>Methanobacteriota</taxon>
        <taxon>Stenosarchaea group</taxon>
        <taxon>Halobacteria</taxon>
        <taxon>Halobacteriales</taxon>
        <taxon>Natrialbaceae</taxon>
        <taxon>Natrinema</taxon>
    </lineage>
</organism>
<sequence length="246" mass="27736">MSVFNDEPLFDIRIEERDDEDGVNVHFGGDTLGFNPTTEDPGFSLTPDWNSHHFTLAVPEDSVLYHLTEEGVENNEGDRPGKGNLQPGEFIADVYGSVRALGPVVPAERLPVEEVGRPEFSEVKSYLIEKGVLEETDAGFTVDRTRKEQLVSSFHTDARRKYEFYERVLEWVEVDEALETGRVVYAVPDLDTVWLLFFFPDDYVSVVGLRQFYATLELLAGLRESESGGSGSQALHYLSRALNHEE</sequence>
<proteinExistence type="predicted"/>
<gene>
    <name evidence="1" type="ORF">C485_18082</name>
</gene>
<comment type="caution">
    <text evidence="1">The sequence shown here is derived from an EMBL/GenBank/DDBJ whole genome shotgun (WGS) entry which is preliminary data.</text>
</comment>
<protein>
    <submittedName>
        <fullName evidence="1">Uncharacterized protein</fullName>
    </submittedName>
</protein>
<dbReference type="AlphaFoldDB" id="L9ZDL6"/>
<reference evidence="1 2" key="1">
    <citation type="journal article" date="2014" name="PLoS Genet.">
        <title>Phylogenetically driven sequencing of extremely halophilic archaea reveals strategies for static and dynamic osmo-response.</title>
        <authorList>
            <person name="Becker E.A."/>
            <person name="Seitzer P.M."/>
            <person name="Tritt A."/>
            <person name="Larsen D."/>
            <person name="Krusor M."/>
            <person name="Yao A.I."/>
            <person name="Wu D."/>
            <person name="Madern D."/>
            <person name="Eisen J.A."/>
            <person name="Darling A.E."/>
            <person name="Facciotti M.T."/>
        </authorList>
    </citation>
    <scope>NUCLEOTIDE SEQUENCE [LARGE SCALE GENOMIC DNA]</scope>
    <source>
        <strain evidence="1 2">JCM 12890</strain>
    </source>
</reference>
<dbReference type="Proteomes" id="UP000011511">
    <property type="component" value="Unassembled WGS sequence"/>
</dbReference>
<evidence type="ECO:0000313" key="2">
    <source>
        <dbReference type="Proteomes" id="UP000011511"/>
    </source>
</evidence>
<keyword evidence="2" id="KW-1185">Reference proteome</keyword>
<name>L9ZDL6_NATA2</name>
<accession>L9ZDL6</accession>
<dbReference type="EMBL" id="AOIK01000043">
    <property type="protein sequence ID" value="ELY83687.1"/>
    <property type="molecule type" value="Genomic_DNA"/>
</dbReference>
<evidence type="ECO:0000313" key="1">
    <source>
        <dbReference type="EMBL" id="ELY83687.1"/>
    </source>
</evidence>